<dbReference type="Proteomes" id="UP000809290">
    <property type="component" value="Unassembled WGS sequence"/>
</dbReference>
<evidence type="ECO:0000256" key="2">
    <source>
        <dbReference type="ARBA" id="ARBA00023315"/>
    </source>
</evidence>
<dbReference type="PANTHER" id="PTHR43420">
    <property type="entry name" value="ACETYLTRANSFERASE"/>
    <property type="match status" value="1"/>
</dbReference>
<dbReference type="InterPro" id="IPR016181">
    <property type="entry name" value="Acyl_CoA_acyltransferase"/>
</dbReference>
<keyword evidence="5" id="KW-1185">Reference proteome</keyword>
<name>A0ABS2SJ09_9MICO</name>
<comment type="caution">
    <text evidence="4">The sequence shown here is derived from an EMBL/GenBank/DDBJ whole genome shotgun (WGS) entry which is preliminary data.</text>
</comment>
<protein>
    <submittedName>
        <fullName evidence="4">Ribosomal protein S18 acetylase RimI-like enzyme</fullName>
    </submittedName>
</protein>
<dbReference type="SUPFAM" id="SSF55729">
    <property type="entry name" value="Acyl-CoA N-acyltransferases (Nat)"/>
    <property type="match status" value="1"/>
</dbReference>
<keyword evidence="1" id="KW-0808">Transferase</keyword>
<dbReference type="InterPro" id="IPR000182">
    <property type="entry name" value="GNAT_dom"/>
</dbReference>
<dbReference type="RefSeq" id="WP_204514499.1">
    <property type="nucleotide sequence ID" value="NZ_JAFBCP010000001.1"/>
</dbReference>
<dbReference type="Gene3D" id="3.40.630.30">
    <property type="match status" value="1"/>
</dbReference>
<accession>A0ABS2SJ09</accession>
<dbReference type="EMBL" id="JAFBCP010000001">
    <property type="protein sequence ID" value="MBM7815579.1"/>
    <property type="molecule type" value="Genomic_DNA"/>
</dbReference>
<dbReference type="CDD" id="cd04301">
    <property type="entry name" value="NAT_SF"/>
    <property type="match status" value="1"/>
</dbReference>
<evidence type="ECO:0000259" key="3">
    <source>
        <dbReference type="PROSITE" id="PS51186"/>
    </source>
</evidence>
<evidence type="ECO:0000313" key="4">
    <source>
        <dbReference type="EMBL" id="MBM7815579.1"/>
    </source>
</evidence>
<proteinExistence type="predicted"/>
<reference evidence="4 5" key="1">
    <citation type="submission" date="2021-01" db="EMBL/GenBank/DDBJ databases">
        <title>Sequencing the genomes of 1000 actinobacteria strains.</title>
        <authorList>
            <person name="Klenk H.-P."/>
        </authorList>
    </citation>
    <scope>NUCLEOTIDE SEQUENCE [LARGE SCALE GENOMIC DNA]</scope>
    <source>
        <strain evidence="4 5">DSM 13657</strain>
    </source>
</reference>
<organism evidence="4 5">
    <name type="scientific">Brevibacterium paucivorans</name>
    <dbReference type="NCBI Taxonomy" id="170994"/>
    <lineage>
        <taxon>Bacteria</taxon>
        <taxon>Bacillati</taxon>
        <taxon>Actinomycetota</taxon>
        <taxon>Actinomycetes</taxon>
        <taxon>Micrococcales</taxon>
        <taxon>Brevibacteriaceae</taxon>
        <taxon>Brevibacterium</taxon>
    </lineage>
</organism>
<evidence type="ECO:0000256" key="1">
    <source>
        <dbReference type="ARBA" id="ARBA00022679"/>
    </source>
</evidence>
<evidence type="ECO:0000313" key="5">
    <source>
        <dbReference type="Proteomes" id="UP000809290"/>
    </source>
</evidence>
<dbReference type="PROSITE" id="PS51186">
    <property type="entry name" value="GNAT"/>
    <property type="match status" value="1"/>
</dbReference>
<keyword evidence="2" id="KW-0012">Acyltransferase</keyword>
<sequence>MADDHTVVRMTPDDWSRVRAIRLASLMDAPAAFSGSYERESQVDEAKWRQRLETLTIFMCVKQGHDIGFATFTVRDGYADLGGTWIHPAHRGHGAVDALTNAVFTEAQRAGYTEIQLRVFEENQRAIGAYLRSGFRMTGEIDRLPDGREAAYMVRKFA</sequence>
<feature type="domain" description="N-acetyltransferase" evidence="3">
    <location>
        <begin position="5"/>
        <end position="158"/>
    </location>
</feature>
<gene>
    <name evidence="4" type="ORF">JOE56_000273</name>
</gene>
<dbReference type="Pfam" id="PF00583">
    <property type="entry name" value="Acetyltransf_1"/>
    <property type="match status" value="1"/>
</dbReference>
<dbReference type="InterPro" id="IPR050680">
    <property type="entry name" value="YpeA/RimI_acetyltransf"/>
</dbReference>